<protein>
    <submittedName>
        <fullName evidence="4">Hsp20/alpha crystallin family protein</fullName>
    </submittedName>
</protein>
<dbReference type="InterPro" id="IPR002068">
    <property type="entry name" value="A-crystallin/Hsp20_dom"/>
</dbReference>
<dbReference type="RefSeq" id="WP_143949942.1">
    <property type="nucleotide sequence ID" value="NZ_BAABMB010000003.1"/>
</dbReference>
<sequence>MYSSMLRVPSEVLAQFDGLQRQVEQLLGLRGATSIRGSRNGFPAINMGSTPDAIEVYAFVPGVDATSLEVTVDKGLLSIAGERASVVPAEGTTNVYARERYAGKFKRVIALPEDADPAQVQAQYRDGVLRITVNKRESSKPRRIDVQ</sequence>
<dbReference type="OrthoDB" id="5295562at2"/>
<evidence type="ECO:0000259" key="3">
    <source>
        <dbReference type="PROSITE" id="PS01031"/>
    </source>
</evidence>
<evidence type="ECO:0000256" key="2">
    <source>
        <dbReference type="RuleBase" id="RU003616"/>
    </source>
</evidence>
<dbReference type="EMBL" id="VLTJ01000038">
    <property type="protein sequence ID" value="TSH91068.1"/>
    <property type="molecule type" value="Genomic_DNA"/>
</dbReference>
<dbReference type="CDD" id="cd06464">
    <property type="entry name" value="ACD_sHsps-like"/>
    <property type="match status" value="1"/>
</dbReference>
<dbReference type="InterPro" id="IPR031107">
    <property type="entry name" value="Small_HSP"/>
</dbReference>
<evidence type="ECO:0000256" key="1">
    <source>
        <dbReference type="PROSITE-ProRule" id="PRU00285"/>
    </source>
</evidence>
<name>A0A556ADU3_9BURK</name>
<dbReference type="Gene3D" id="2.60.40.790">
    <property type="match status" value="1"/>
</dbReference>
<dbReference type="Proteomes" id="UP000318405">
    <property type="component" value="Unassembled WGS sequence"/>
</dbReference>
<keyword evidence="5" id="KW-1185">Reference proteome</keyword>
<dbReference type="Pfam" id="PF00011">
    <property type="entry name" value="HSP20"/>
    <property type="match status" value="1"/>
</dbReference>
<dbReference type="PROSITE" id="PS01031">
    <property type="entry name" value="SHSP"/>
    <property type="match status" value="1"/>
</dbReference>
<dbReference type="PANTHER" id="PTHR11527">
    <property type="entry name" value="HEAT-SHOCK PROTEIN 20 FAMILY MEMBER"/>
    <property type="match status" value="1"/>
</dbReference>
<feature type="domain" description="SHSP" evidence="3">
    <location>
        <begin position="36"/>
        <end position="147"/>
    </location>
</feature>
<comment type="similarity">
    <text evidence="1 2">Belongs to the small heat shock protein (HSP20) family.</text>
</comment>
<accession>A0A556ADU3</accession>
<reference evidence="4 5" key="1">
    <citation type="submission" date="2019-07" db="EMBL/GenBank/DDBJ databases">
        <title>Qingshengfaniella alkalisoli gen. nov., sp. nov., isolated from saline soil.</title>
        <authorList>
            <person name="Xu L."/>
            <person name="Huang X.-X."/>
            <person name="Sun J.-Q."/>
        </authorList>
    </citation>
    <scope>NUCLEOTIDE SEQUENCE [LARGE SCALE GENOMIC DNA]</scope>
    <source>
        <strain evidence="4 5">DSM 27279</strain>
    </source>
</reference>
<dbReference type="SUPFAM" id="SSF49764">
    <property type="entry name" value="HSP20-like chaperones"/>
    <property type="match status" value="1"/>
</dbReference>
<proteinExistence type="inferred from homology"/>
<evidence type="ECO:0000313" key="5">
    <source>
        <dbReference type="Proteomes" id="UP000318405"/>
    </source>
</evidence>
<comment type="caution">
    <text evidence="4">The sequence shown here is derived from an EMBL/GenBank/DDBJ whole genome shotgun (WGS) entry which is preliminary data.</text>
</comment>
<dbReference type="InterPro" id="IPR008978">
    <property type="entry name" value="HSP20-like_chaperone"/>
</dbReference>
<organism evidence="4 5">
    <name type="scientific">Verticiella sediminum</name>
    <dbReference type="NCBI Taxonomy" id="1247510"/>
    <lineage>
        <taxon>Bacteria</taxon>
        <taxon>Pseudomonadati</taxon>
        <taxon>Pseudomonadota</taxon>
        <taxon>Betaproteobacteria</taxon>
        <taxon>Burkholderiales</taxon>
        <taxon>Alcaligenaceae</taxon>
        <taxon>Verticiella</taxon>
    </lineage>
</organism>
<evidence type="ECO:0000313" key="4">
    <source>
        <dbReference type="EMBL" id="TSH91068.1"/>
    </source>
</evidence>
<dbReference type="AlphaFoldDB" id="A0A556ADU3"/>
<gene>
    <name evidence="4" type="ORF">FOZ76_19420</name>
</gene>